<gene>
    <name evidence="7" type="primary">fabD</name>
    <name evidence="7" type="ORF">HMP0721_1676</name>
</gene>
<feature type="active site" evidence="5">
    <location>
        <position position="88"/>
    </location>
</feature>
<evidence type="ECO:0000256" key="3">
    <source>
        <dbReference type="ARBA" id="ARBA00048462"/>
    </source>
</evidence>
<keyword evidence="2 4" id="KW-0012">Acyltransferase</keyword>
<dbReference type="Gene3D" id="3.40.366.10">
    <property type="entry name" value="Malonyl-Coenzyme A Acyl Carrier Protein, domain 2"/>
    <property type="match status" value="1"/>
</dbReference>
<comment type="caution">
    <text evidence="7">The sequence shown here is derived from an EMBL/GenBank/DDBJ whole genome shotgun (WGS) entry which is preliminary data.</text>
</comment>
<dbReference type="FunFam" id="3.30.70.250:FF:000001">
    <property type="entry name" value="Malonyl CoA-acyl carrier protein transacylase"/>
    <property type="match status" value="1"/>
</dbReference>
<evidence type="ECO:0000259" key="6">
    <source>
        <dbReference type="SMART" id="SM00827"/>
    </source>
</evidence>
<keyword evidence="8" id="KW-1185">Reference proteome</keyword>
<evidence type="ECO:0000256" key="5">
    <source>
        <dbReference type="PIRSR" id="PIRSR000446-1"/>
    </source>
</evidence>
<dbReference type="SUPFAM" id="SSF52151">
    <property type="entry name" value="FabD/lysophospholipase-like"/>
    <property type="match status" value="1"/>
</dbReference>
<dbReference type="Proteomes" id="UP000004754">
    <property type="component" value="Unassembled WGS sequence"/>
</dbReference>
<dbReference type="GO" id="GO:0004314">
    <property type="term" value="F:[acyl-carrier-protein] S-malonyltransferase activity"/>
    <property type="evidence" value="ECO:0007669"/>
    <property type="project" value="UniProtKB-EC"/>
</dbReference>
<dbReference type="InterPro" id="IPR004410">
    <property type="entry name" value="Malonyl_CoA-ACP_transAc_FabD"/>
</dbReference>
<dbReference type="InterPro" id="IPR016036">
    <property type="entry name" value="Malonyl_transacylase_ACP-bd"/>
</dbReference>
<dbReference type="GO" id="GO:0006633">
    <property type="term" value="P:fatty acid biosynthetic process"/>
    <property type="evidence" value="ECO:0007669"/>
    <property type="project" value="TreeGrafter"/>
</dbReference>
<accession>E6MHX1</accession>
<dbReference type="EC" id="2.3.1.39" evidence="4"/>
<dbReference type="PIRSF" id="PIRSF000446">
    <property type="entry name" value="Mct"/>
    <property type="match status" value="1"/>
</dbReference>
<dbReference type="SMART" id="SM00827">
    <property type="entry name" value="PKS_AT"/>
    <property type="match status" value="1"/>
</dbReference>
<dbReference type="InterPro" id="IPR014043">
    <property type="entry name" value="Acyl_transferase_dom"/>
</dbReference>
<evidence type="ECO:0000256" key="2">
    <source>
        <dbReference type="ARBA" id="ARBA00023315"/>
    </source>
</evidence>
<comment type="catalytic activity">
    <reaction evidence="3 4">
        <text>holo-[ACP] + malonyl-CoA = malonyl-[ACP] + CoA</text>
        <dbReference type="Rhea" id="RHEA:41792"/>
        <dbReference type="Rhea" id="RHEA-COMP:9623"/>
        <dbReference type="Rhea" id="RHEA-COMP:9685"/>
        <dbReference type="ChEBI" id="CHEBI:57287"/>
        <dbReference type="ChEBI" id="CHEBI:57384"/>
        <dbReference type="ChEBI" id="CHEBI:64479"/>
        <dbReference type="ChEBI" id="CHEBI:78449"/>
        <dbReference type="EC" id="2.3.1.39"/>
    </reaction>
</comment>
<proteinExistence type="inferred from homology"/>
<protein>
    <recommendedName>
        <fullName evidence="4">Malonyl CoA-acyl carrier protein transacylase</fullName>
        <ecNumber evidence="4">2.3.1.39</ecNumber>
    </recommendedName>
</protein>
<dbReference type="GO" id="GO:0005829">
    <property type="term" value="C:cytosol"/>
    <property type="evidence" value="ECO:0007669"/>
    <property type="project" value="TreeGrafter"/>
</dbReference>
<sequence>MTIAFLYAGQGAQHVGMGADLYERYPAFAKVFDEAKLPFDLKALCFNGPAEKLNQTAYTQPAMVAFAIGVTNVLREVGIVPDMAAGLSLGEYSALYAAGVWDAATTLDLIAFRGQAMAKASEGLDVGMAAVMNLDRDALAAVCAEAASAGVVEMANFNCPGQVVISGDKAAVDRACELAKAAGARRCVPLAVSGPFHTSFMKPAGDALAQKFRAIPFNEPRIPVLFNTLGDVKPEGVSIPELLEKQVQSPVYLEETIRKMADLGVDTFVEIGPGKALSGFVKKTLRGTKPLRVETADDIEALKTVLA</sequence>
<dbReference type="NCBIfam" id="TIGR00128">
    <property type="entry name" value="fabD"/>
    <property type="match status" value="1"/>
</dbReference>
<dbReference type="InterPro" id="IPR016035">
    <property type="entry name" value="Acyl_Trfase/lysoPLipase"/>
</dbReference>
<dbReference type="EMBL" id="AEQN01000022">
    <property type="protein sequence ID" value="EFV01295.1"/>
    <property type="molecule type" value="Genomic_DNA"/>
</dbReference>
<dbReference type="Pfam" id="PF00698">
    <property type="entry name" value="Acyl_transf_1"/>
    <property type="match status" value="1"/>
</dbReference>
<keyword evidence="1 4" id="KW-0808">Transferase</keyword>
<evidence type="ECO:0000313" key="8">
    <source>
        <dbReference type="Proteomes" id="UP000004754"/>
    </source>
</evidence>
<dbReference type="PANTHER" id="PTHR42681">
    <property type="entry name" value="MALONYL-COA-ACYL CARRIER PROTEIN TRANSACYLASE, MITOCHONDRIAL"/>
    <property type="match status" value="1"/>
</dbReference>
<reference evidence="7 8" key="1">
    <citation type="submission" date="2010-12" db="EMBL/GenBank/DDBJ databases">
        <authorList>
            <person name="Muzny D."/>
            <person name="Qin X."/>
            <person name="Deng J."/>
            <person name="Jiang H."/>
            <person name="Liu Y."/>
            <person name="Qu J."/>
            <person name="Song X.-Z."/>
            <person name="Zhang L."/>
            <person name="Thornton R."/>
            <person name="Coyle M."/>
            <person name="Francisco L."/>
            <person name="Jackson L."/>
            <person name="Javaid M."/>
            <person name="Korchina V."/>
            <person name="Kovar C."/>
            <person name="Mata R."/>
            <person name="Mathew T."/>
            <person name="Ngo R."/>
            <person name="Nguyen L."/>
            <person name="Nguyen N."/>
            <person name="Okwuonu G."/>
            <person name="Ongeri F."/>
            <person name="Pham C."/>
            <person name="Simmons D."/>
            <person name="Wilczek-Boney K."/>
            <person name="Hale W."/>
            <person name="Jakkamsetti A."/>
            <person name="Pham P."/>
            <person name="Ruth R."/>
            <person name="San Lucas F."/>
            <person name="Warren J."/>
            <person name="Zhang J."/>
            <person name="Zhao Z."/>
            <person name="Zhou C."/>
            <person name="Zhu D."/>
            <person name="Lee S."/>
            <person name="Bess C."/>
            <person name="Blankenburg K."/>
            <person name="Forbes L."/>
            <person name="Fu Q."/>
            <person name="Gubbala S."/>
            <person name="Hirani K."/>
            <person name="Jayaseelan J.C."/>
            <person name="Lara F."/>
            <person name="Munidasa M."/>
            <person name="Palculict T."/>
            <person name="Patil S."/>
            <person name="Pu L.-L."/>
            <person name="Saada N."/>
            <person name="Tang L."/>
            <person name="Weissenberger G."/>
            <person name="Zhu Y."/>
            <person name="Hemphill L."/>
            <person name="Shang Y."/>
            <person name="Youmans B."/>
            <person name="Ayvaz T."/>
            <person name="Ross M."/>
            <person name="Santibanez J."/>
            <person name="Aqrawi P."/>
            <person name="Gross S."/>
            <person name="Joshi V."/>
            <person name="Fowler G."/>
            <person name="Nazareth L."/>
            <person name="Reid J."/>
            <person name="Worley K."/>
            <person name="Petrosino J."/>
            <person name="Highlander S."/>
            <person name="Gibbs R."/>
        </authorList>
    </citation>
    <scope>NUCLEOTIDE SEQUENCE [LARGE SCALE GENOMIC DNA]</scope>
    <source>
        <strain evidence="7 8">ATCC 23263</strain>
    </source>
</reference>
<dbReference type="AlphaFoldDB" id="E6MHX1"/>
<dbReference type="PANTHER" id="PTHR42681:SF1">
    <property type="entry name" value="MALONYL-COA-ACYL CARRIER PROTEIN TRANSACYLASE, MITOCHONDRIAL"/>
    <property type="match status" value="1"/>
</dbReference>
<dbReference type="eggNOG" id="COG0331">
    <property type="taxonomic scope" value="Bacteria"/>
</dbReference>
<feature type="domain" description="Malonyl-CoA:ACP transacylase (MAT)" evidence="6">
    <location>
        <begin position="6"/>
        <end position="293"/>
    </location>
</feature>
<dbReference type="OrthoDB" id="9805460at2"/>
<dbReference type="InterPro" id="IPR050858">
    <property type="entry name" value="Mal-CoA-ACP_Trans/PKS_FabD"/>
</dbReference>
<comment type="similarity">
    <text evidence="4">Belongs to the fabD family.</text>
</comment>
<evidence type="ECO:0000313" key="7">
    <source>
        <dbReference type="EMBL" id="EFV01295.1"/>
    </source>
</evidence>
<dbReference type="SUPFAM" id="SSF55048">
    <property type="entry name" value="Probable ACP-binding domain of malonyl-CoA ACP transacylase"/>
    <property type="match status" value="1"/>
</dbReference>
<evidence type="ECO:0000256" key="1">
    <source>
        <dbReference type="ARBA" id="ARBA00022679"/>
    </source>
</evidence>
<name>E6MHX1_9FIRM</name>
<feature type="active site" evidence="5">
    <location>
        <position position="197"/>
    </location>
</feature>
<dbReference type="RefSeq" id="WP_006599098.1">
    <property type="nucleotide sequence ID" value="NZ_GL622359.1"/>
</dbReference>
<evidence type="ECO:0000256" key="4">
    <source>
        <dbReference type="PIRNR" id="PIRNR000446"/>
    </source>
</evidence>
<dbReference type="STRING" id="887929.HMP0721_1676"/>
<dbReference type="HOGENOM" id="CLU_030558_0_1_9"/>
<dbReference type="InterPro" id="IPR024925">
    <property type="entry name" value="Malonyl_CoA-ACP_transAc"/>
</dbReference>
<organism evidence="7 8">
    <name type="scientific">Pseudoramibacter alactolyticus ATCC 23263</name>
    <dbReference type="NCBI Taxonomy" id="887929"/>
    <lineage>
        <taxon>Bacteria</taxon>
        <taxon>Bacillati</taxon>
        <taxon>Bacillota</taxon>
        <taxon>Clostridia</taxon>
        <taxon>Eubacteriales</taxon>
        <taxon>Eubacteriaceae</taxon>
        <taxon>Pseudoramibacter</taxon>
    </lineage>
</organism>
<dbReference type="Gene3D" id="3.30.70.250">
    <property type="entry name" value="Malonyl-CoA ACP transacylase, ACP-binding"/>
    <property type="match status" value="1"/>
</dbReference>
<dbReference type="InterPro" id="IPR001227">
    <property type="entry name" value="Ac_transferase_dom_sf"/>
</dbReference>